<dbReference type="GO" id="GO:0016757">
    <property type="term" value="F:glycosyltransferase activity"/>
    <property type="evidence" value="ECO:0007669"/>
    <property type="project" value="UniProtKB-KW"/>
</dbReference>
<dbReference type="InterPro" id="IPR008630">
    <property type="entry name" value="Glyco_trans_34"/>
</dbReference>
<dbReference type="GO" id="GO:0006487">
    <property type="term" value="P:protein N-linked glycosylation"/>
    <property type="evidence" value="ECO:0007669"/>
    <property type="project" value="TreeGrafter"/>
</dbReference>
<dbReference type="InterPro" id="IPR029044">
    <property type="entry name" value="Nucleotide-diphossugar_trans"/>
</dbReference>
<evidence type="ECO:0000256" key="3">
    <source>
        <dbReference type="ARBA" id="ARBA00022679"/>
    </source>
</evidence>
<dbReference type="EMBL" id="MCFH01000066">
    <property type="protein sequence ID" value="ORX42330.1"/>
    <property type="molecule type" value="Genomic_DNA"/>
</dbReference>
<evidence type="ECO:0000256" key="1">
    <source>
        <dbReference type="ARBA" id="ARBA00005664"/>
    </source>
</evidence>
<reference evidence="4 5" key="1">
    <citation type="submission" date="2016-08" db="EMBL/GenBank/DDBJ databases">
        <title>Genomes of anaerobic fungi encode conserved fungal cellulosomes for biomass hydrolysis.</title>
        <authorList>
            <consortium name="DOE Joint Genome Institute"/>
            <person name="Haitjema C.H."/>
            <person name="Gilmore S.P."/>
            <person name="Henske J.K."/>
            <person name="Solomon K.V."/>
            <person name="De Groot R."/>
            <person name="Kuo A."/>
            <person name="Mondo S.J."/>
            <person name="Salamov A.A."/>
            <person name="Labutti K."/>
            <person name="Zhao Z."/>
            <person name="Chiniquy J."/>
            <person name="Barry K."/>
            <person name="Brewer H.M."/>
            <person name="Purvine S.O."/>
            <person name="Wright A.T."/>
            <person name="Boxma B."/>
            <person name="Van Alen T."/>
            <person name="Hackstein J.H."/>
            <person name="Baker S.E."/>
            <person name="Grigoriev I.V."/>
            <person name="O'Malley M.A."/>
        </authorList>
    </citation>
    <scope>NUCLEOTIDE SEQUENCE [LARGE SCALE GENOMIC DNA]</scope>
    <source>
        <strain evidence="5">finn</strain>
    </source>
</reference>
<proteinExistence type="inferred from homology"/>
<evidence type="ECO:0008006" key="6">
    <source>
        <dbReference type="Google" id="ProtNLM"/>
    </source>
</evidence>
<dbReference type="GO" id="GO:0000139">
    <property type="term" value="C:Golgi membrane"/>
    <property type="evidence" value="ECO:0007669"/>
    <property type="project" value="TreeGrafter"/>
</dbReference>
<keyword evidence="2" id="KW-0328">Glycosyltransferase</keyword>
<evidence type="ECO:0000313" key="4">
    <source>
        <dbReference type="EMBL" id="ORX42330.1"/>
    </source>
</evidence>
<dbReference type="OrthoDB" id="407658at2759"/>
<dbReference type="PANTHER" id="PTHR31306:SF8">
    <property type="entry name" value="GLYCOSYLTRANSFERASE FAMILY 34 PROTEIN"/>
    <property type="match status" value="1"/>
</dbReference>
<dbReference type="Gene3D" id="3.90.550.10">
    <property type="entry name" value="Spore Coat Polysaccharide Biosynthesis Protein SpsA, Chain A"/>
    <property type="match status" value="1"/>
</dbReference>
<dbReference type="PANTHER" id="PTHR31306">
    <property type="entry name" value="ALPHA-1,6-MANNOSYLTRANSFERASE MNN11-RELATED"/>
    <property type="match status" value="1"/>
</dbReference>
<gene>
    <name evidence="4" type="ORF">BCR36DRAFT_463805</name>
</gene>
<sequence length="198" mass="23711">MKLQSIIDKMIEGLKYKKYDWIVWVDSDVIILNPNYKIETFLPDKKMSKIHLIAAYDYLGRKDYCCGLNAGVLFFRVHEWSLSLLMRAISYPYFHKKELIQFDDQTSLNNVLIETNEEEHYIITPPEWFNSQQAIKGNFLNHIMGGNLNYKNRKLNKFIEDSNNDDEWYAKTNEKMRKEVLEYYHKSKNEQIKIILQP</sequence>
<dbReference type="AlphaFoldDB" id="A0A1Y1UWI4"/>
<keyword evidence="5" id="KW-1185">Reference proteome</keyword>
<organism evidence="4 5">
    <name type="scientific">Piromyces finnis</name>
    <dbReference type="NCBI Taxonomy" id="1754191"/>
    <lineage>
        <taxon>Eukaryota</taxon>
        <taxon>Fungi</taxon>
        <taxon>Fungi incertae sedis</taxon>
        <taxon>Chytridiomycota</taxon>
        <taxon>Chytridiomycota incertae sedis</taxon>
        <taxon>Neocallimastigomycetes</taxon>
        <taxon>Neocallimastigales</taxon>
        <taxon>Neocallimastigaceae</taxon>
        <taxon>Piromyces</taxon>
    </lineage>
</organism>
<evidence type="ECO:0000256" key="2">
    <source>
        <dbReference type="ARBA" id="ARBA00022676"/>
    </source>
</evidence>
<evidence type="ECO:0000313" key="5">
    <source>
        <dbReference type="Proteomes" id="UP000193719"/>
    </source>
</evidence>
<protein>
    <recommendedName>
        <fullName evidence="6">Galactosyl transferase</fullName>
    </recommendedName>
</protein>
<comment type="similarity">
    <text evidence="1">Belongs to the glycosyltransferase 34 family.</text>
</comment>
<name>A0A1Y1UWI4_9FUNG</name>
<dbReference type="SUPFAM" id="SSF53448">
    <property type="entry name" value="Nucleotide-diphospho-sugar transferases"/>
    <property type="match status" value="1"/>
</dbReference>
<keyword evidence="3" id="KW-0808">Transferase</keyword>
<reference evidence="4 5" key="2">
    <citation type="submission" date="2016-08" db="EMBL/GenBank/DDBJ databases">
        <title>Pervasive Adenine N6-methylation of Active Genes in Fungi.</title>
        <authorList>
            <consortium name="DOE Joint Genome Institute"/>
            <person name="Mondo S.J."/>
            <person name="Dannebaum R.O."/>
            <person name="Kuo R.C."/>
            <person name="Labutti K."/>
            <person name="Haridas S."/>
            <person name="Kuo A."/>
            <person name="Salamov A."/>
            <person name="Ahrendt S.R."/>
            <person name="Lipzen A."/>
            <person name="Sullivan W."/>
            <person name="Andreopoulos W.B."/>
            <person name="Clum A."/>
            <person name="Lindquist E."/>
            <person name="Daum C."/>
            <person name="Ramamoorthy G.K."/>
            <person name="Gryganskyi A."/>
            <person name="Culley D."/>
            <person name="Magnuson J.K."/>
            <person name="James T.Y."/>
            <person name="O'Malley M.A."/>
            <person name="Stajich J.E."/>
            <person name="Spatafora J.W."/>
            <person name="Visel A."/>
            <person name="Grigoriev I.V."/>
        </authorList>
    </citation>
    <scope>NUCLEOTIDE SEQUENCE [LARGE SCALE GENOMIC DNA]</scope>
    <source>
        <strain evidence="5">finn</strain>
    </source>
</reference>
<accession>A0A1Y1UWI4</accession>
<comment type="caution">
    <text evidence="4">The sequence shown here is derived from an EMBL/GenBank/DDBJ whole genome shotgun (WGS) entry which is preliminary data.</text>
</comment>
<dbReference type="Proteomes" id="UP000193719">
    <property type="component" value="Unassembled WGS sequence"/>
</dbReference>